<keyword evidence="6" id="KW-1185">Reference proteome</keyword>
<dbReference type="PROSITE" id="PS50293">
    <property type="entry name" value="TPR_REGION"/>
    <property type="match status" value="1"/>
</dbReference>
<evidence type="ECO:0000313" key="6">
    <source>
        <dbReference type="Proteomes" id="UP001162030"/>
    </source>
</evidence>
<dbReference type="RefSeq" id="WP_026611081.1">
    <property type="nucleotide sequence ID" value="NZ_OX458333.1"/>
</dbReference>
<reference evidence="5 6" key="1">
    <citation type="submission" date="2023-03" db="EMBL/GenBank/DDBJ databases">
        <authorList>
            <person name="Pearce D."/>
        </authorList>
    </citation>
    <scope>NUCLEOTIDE SEQUENCE [LARGE SCALE GENOMIC DNA]</scope>
    <source>
        <strain evidence="5">Msz</strain>
    </source>
</reference>
<dbReference type="InterPro" id="IPR019734">
    <property type="entry name" value="TPR_rpt"/>
</dbReference>
<dbReference type="SMART" id="SM00028">
    <property type="entry name" value="TPR"/>
    <property type="match status" value="1"/>
</dbReference>
<feature type="domain" description="VWFA" evidence="4">
    <location>
        <begin position="92"/>
        <end position="286"/>
    </location>
</feature>
<sequence length="619" mass="68107">MTDFHFLRPWWLLAVVPLAALLWGLYQRRRNVGDWKDVCDEALLPHVVVGGHGRAGLWPLFIAALSGLIAILALAGPVWERLPAPAFRNIAAVVIVLDLSSAMDAADLKPSRLERARYKIADILRARKDGQTALVVYAGDAFTVTPLTDDAATIAAQLSALSTDLMPIQGERIDLGLTSAVRLLKQAGLRNGDILLISAGGGVAAAEDEARQAKAEGYRVSVLGAGTEEGAPVPLPKGGFLKDESGSIVVPRLDASGLRRLAEAGGGIYRELTADSGDLDALLGFFERHATADTLGEKTLNVDQWKEQGVWLLLALLPLAALSFRRGWLAAWLLMLTIPFPNDARALDWQDLWQTPDQQAQRAFKNENYDEAAKTFKNTEWKAAAHYKAGRYEDAAKILEGTNSVIGHYNRGNALARQGRYQEAIQAYQKALELDPEHADARYNKELIEKALEQQKQQREEQQQSGKDSESQSESSQSQQASSDGEDGQDHERESRDQAGGNDNSRQQNTGSESEADASDRSDTESSTESEAHGRPETNDEKASGQDSDRVAPDHAEDRQPPGSEEKEIAADTRTTDETRQAEEQWLRRIPDDPGGLLKRKFYYQYLQRQRTQGAEPRP</sequence>
<dbReference type="InterPro" id="IPR002035">
    <property type="entry name" value="VWF_A"/>
</dbReference>
<feature type="region of interest" description="Disordered" evidence="2">
    <location>
        <begin position="453"/>
        <end position="597"/>
    </location>
</feature>
<evidence type="ECO:0000256" key="3">
    <source>
        <dbReference type="SAM" id="Phobius"/>
    </source>
</evidence>
<keyword evidence="1" id="KW-0802">TPR repeat</keyword>
<dbReference type="SUPFAM" id="SSF48452">
    <property type="entry name" value="TPR-like"/>
    <property type="match status" value="1"/>
</dbReference>
<dbReference type="PROSITE" id="PS50234">
    <property type="entry name" value="VWFA"/>
    <property type="match status" value="1"/>
</dbReference>
<feature type="transmembrane region" description="Helical" evidence="3">
    <location>
        <begin position="57"/>
        <end position="79"/>
    </location>
</feature>
<dbReference type="PANTHER" id="PTHR22550:SF14">
    <property type="entry name" value="VWFA DOMAIN-CONTAINING PROTEIN"/>
    <property type="match status" value="1"/>
</dbReference>
<feature type="compositionally biased region" description="Basic and acidic residues" evidence="2">
    <location>
        <begin position="453"/>
        <end position="470"/>
    </location>
</feature>
<evidence type="ECO:0000259" key="4">
    <source>
        <dbReference type="PROSITE" id="PS50234"/>
    </source>
</evidence>
<dbReference type="SUPFAM" id="SSF53300">
    <property type="entry name" value="vWA-like"/>
    <property type="match status" value="1"/>
</dbReference>
<dbReference type="InterPro" id="IPR011990">
    <property type="entry name" value="TPR-like_helical_dom_sf"/>
</dbReference>
<feature type="compositionally biased region" description="Low complexity" evidence="2">
    <location>
        <begin position="472"/>
        <end position="483"/>
    </location>
</feature>
<dbReference type="PANTHER" id="PTHR22550">
    <property type="entry name" value="SPORE GERMINATION PROTEIN"/>
    <property type="match status" value="1"/>
</dbReference>
<evidence type="ECO:0000313" key="5">
    <source>
        <dbReference type="EMBL" id="CAI8886674.1"/>
    </source>
</evidence>
<dbReference type="Pfam" id="PF13519">
    <property type="entry name" value="VWA_2"/>
    <property type="match status" value="1"/>
</dbReference>
<feature type="repeat" description="TPR" evidence="1">
    <location>
        <begin position="405"/>
        <end position="438"/>
    </location>
</feature>
<feature type="compositionally biased region" description="Basic and acidic residues" evidence="2">
    <location>
        <begin position="518"/>
        <end position="592"/>
    </location>
</feature>
<feature type="transmembrane region" description="Helical" evidence="3">
    <location>
        <begin position="6"/>
        <end position="26"/>
    </location>
</feature>
<feature type="compositionally biased region" description="Polar residues" evidence="2">
    <location>
        <begin position="501"/>
        <end position="511"/>
    </location>
</feature>
<dbReference type="Pfam" id="PF00515">
    <property type="entry name" value="TPR_1"/>
    <property type="match status" value="1"/>
</dbReference>
<feature type="compositionally biased region" description="Basic and acidic residues" evidence="2">
    <location>
        <begin position="488"/>
        <end position="497"/>
    </location>
</feature>
<dbReference type="PROSITE" id="PS50005">
    <property type="entry name" value="TPR"/>
    <property type="match status" value="1"/>
</dbReference>
<dbReference type="InterPro" id="IPR036465">
    <property type="entry name" value="vWFA_dom_sf"/>
</dbReference>
<proteinExistence type="predicted"/>
<name>A0ABN8XAH0_9GAMM</name>
<dbReference type="EMBL" id="OX458333">
    <property type="protein sequence ID" value="CAI8886674.1"/>
    <property type="molecule type" value="Genomic_DNA"/>
</dbReference>
<dbReference type="Gene3D" id="1.25.40.10">
    <property type="entry name" value="Tetratricopeptide repeat domain"/>
    <property type="match status" value="1"/>
</dbReference>
<dbReference type="Proteomes" id="UP001162030">
    <property type="component" value="Chromosome"/>
</dbReference>
<keyword evidence="3" id="KW-0812">Transmembrane</keyword>
<keyword evidence="3" id="KW-0472">Membrane</keyword>
<evidence type="ECO:0000256" key="1">
    <source>
        <dbReference type="PROSITE-ProRule" id="PRU00339"/>
    </source>
</evidence>
<evidence type="ECO:0000256" key="2">
    <source>
        <dbReference type="SAM" id="MobiDB-lite"/>
    </source>
</evidence>
<dbReference type="Gene3D" id="3.40.50.410">
    <property type="entry name" value="von Willebrand factor, type A domain"/>
    <property type="match status" value="1"/>
</dbReference>
<protein>
    <submittedName>
        <fullName evidence="5">Ca-activated chloride channel homolog</fullName>
    </submittedName>
</protein>
<gene>
    <name evidence="5" type="ORF">MSZNOR_3162</name>
</gene>
<accession>A0ABN8XAH0</accession>
<keyword evidence="3" id="KW-1133">Transmembrane helix</keyword>
<dbReference type="InterPro" id="IPR050768">
    <property type="entry name" value="UPF0353/GerABKA_families"/>
</dbReference>
<dbReference type="SMART" id="SM00327">
    <property type="entry name" value="VWA"/>
    <property type="match status" value="1"/>
</dbReference>
<organism evidence="5 6">
    <name type="scientific">Methylocaldum szegediense</name>
    <dbReference type="NCBI Taxonomy" id="73780"/>
    <lineage>
        <taxon>Bacteria</taxon>
        <taxon>Pseudomonadati</taxon>
        <taxon>Pseudomonadota</taxon>
        <taxon>Gammaproteobacteria</taxon>
        <taxon>Methylococcales</taxon>
        <taxon>Methylococcaceae</taxon>
        <taxon>Methylocaldum</taxon>
    </lineage>
</organism>